<name>A0A381RJH9_9ZZZZ</name>
<reference evidence="1" key="1">
    <citation type="submission" date="2018-05" db="EMBL/GenBank/DDBJ databases">
        <authorList>
            <person name="Lanie J.A."/>
            <person name="Ng W.-L."/>
            <person name="Kazmierczak K.M."/>
            <person name="Andrzejewski T.M."/>
            <person name="Davidsen T.M."/>
            <person name="Wayne K.J."/>
            <person name="Tettelin H."/>
            <person name="Glass J.I."/>
            <person name="Rusch D."/>
            <person name="Podicherti R."/>
            <person name="Tsui H.-C.T."/>
            <person name="Winkler M.E."/>
        </authorList>
    </citation>
    <scope>NUCLEOTIDE SEQUENCE</scope>
</reference>
<proteinExistence type="predicted"/>
<gene>
    <name evidence="1" type="ORF">METZ01_LOCUS43943</name>
</gene>
<dbReference type="EMBL" id="UINC01001947">
    <property type="protein sequence ID" value="SUZ91089.1"/>
    <property type="molecule type" value="Genomic_DNA"/>
</dbReference>
<accession>A0A381RJH9</accession>
<organism evidence="1">
    <name type="scientific">marine metagenome</name>
    <dbReference type="NCBI Taxonomy" id="408172"/>
    <lineage>
        <taxon>unclassified sequences</taxon>
        <taxon>metagenomes</taxon>
        <taxon>ecological metagenomes</taxon>
    </lineage>
</organism>
<dbReference type="AlphaFoldDB" id="A0A381RJH9"/>
<evidence type="ECO:0000313" key="1">
    <source>
        <dbReference type="EMBL" id="SUZ91089.1"/>
    </source>
</evidence>
<sequence length="86" mass="10227">MNARHPPVSWTRAQIGSEIETTTYPYQYDSDNCLYYLWSYFGGLWKKRCHHIYGHSNQYGVQDCPNSWSLTKWNPHKEDHNTDDEG</sequence>
<protein>
    <submittedName>
        <fullName evidence="1">Uncharacterized protein</fullName>
    </submittedName>
</protein>